<keyword evidence="4" id="KW-0378">Hydrolase</keyword>
<dbReference type="InterPro" id="IPR000189">
    <property type="entry name" value="Transglyc_AS"/>
</dbReference>
<dbReference type="Pfam" id="PF01464">
    <property type="entry name" value="SLT"/>
    <property type="match status" value="1"/>
</dbReference>
<dbReference type="AlphaFoldDB" id="A0A1B4FWZ7"/>
<dbReference type="GO" id="GO:0016020">
    <property type="term" value="C:membrane"/>
    <property type="evidence" value="ECO:0007669"/>
    <property type="project" value="InterPro"/>
</dbReference>
<evidence type="ECO:0000313" key="4">
    <source>
        <dbReference type="EMBL" id="AOJ08166.1"/>
    </source>
</evidence>
<dbReference type="EMBL" id="CP013388">
    <property type="protein sequence ID" value="AOJ08166.1"/>
    <property type="molecule type" value="Genomic_DNA"/>
</dbReference>
<evidence type="ECO:0000259" key="3">
    <source>
        <dbReference type="Pfam" id="PF01464"/>
    </source>
</evidence>
<evidence type="ECO:0000256" key="1">
    <source>
        <dbReference type="ARBA" id="ARBA00007734"/>
    </source>
</evidence>
<evidence type="ECO:0000256" key="2">
    <source>
        <dbReference type="SAM" id="MobiDB-lite"/>
    </source>
</evidence>
<dbReference type="PANTHER" id="PTHR37423">
    <property type="entry name" value="SOLUBLE LYTIC MUREIN TRANSGLYCOSYLASE-RELATED"/>
    <property type="match status" value="1"/>
</dbReference>
<feature type="compositionally biased region" description="Low complexity" evidence="2">
    <location>
        <begin position="1"/>
        <end position="36"/>
    </location>
</feature>
<dbReference type="Gene3D" id="1.10.530.10">
    <property type="match status" value="1"/>
</dbReference>
<name>A0A1B4FWZ7_9BURK</name>
<dbReference type="Proteomes" id="UP000067711">
    <property type="component" value="Chromosome 2"/>
</dbReference>
<comment type="similarity">
    <text evidence="1">Belongs to the transglycosylase Slt family.</text>
</comment>
<dbReference type="CDD" id="cd00254">
    <property type="entry name" value="LT-like"/>
    <property type="match status" value="1"/>
</dbReference>
<dbReference type="SMR" id="A0A1B4FWZ7"/>
<proteinExistence type="inferred from homology"/>
<dbReference type="GO" id="GO:0008933">
    <property type="term" value="F:peptidoglycan lytic transglycosylase activity"/>
    <property type="evidence" value="ECO:0007669"/>
    <property type="project" value="InterPro"/>
</dbReference>
<evidence type="ECO:0000313" key="5">
    <source>
        <dbReference type="Proteomes" id="UP000067711"/>
    </source>
</evidence>
<dbReference type="InterPro" id="IPR023346">
    <property type="entry name" value="Lysozyme-like_dom_sf"/>
</dbReference>
<organism evidence="4 5">
    <name type="scientific">Burkholderia mayonis</name>
    <dbReference type="NCBI Taxonomy" id="1385591"/>
    <lineage>
        <taxon>Bacteria</taxon>
        <taxon>Pseudomonadati</taxon>
        <taxon>Pseudomonadota</taxon>
        <taxon>Betaproteobacteria</taxon>
        <taxon>Burkholderiales</taxon>
        <taxon>Burkholderiaceae</taxon>
        <taxon>Burkholderia</taxon>
        <taxon>pseudomallei group</taxon>
    </lineage>
</organism>
<feature type="region of interest" description="Disordered" evidence="2">
    <location>
        <begin position="1"/>
        <end position="39"/>
    </location>
</feature>
<feature type="domain" description="Transglycosylase SLT" evidence="3">
    <location>
        <begin position="50"/>
        <end position="143"/>
    </location>
</feature>
<accession>A0A1B4FWZ7</accession>
<sequence>MPASPSPSTSSNPKSPTNVAPAATHAAATPDTPATPRSTRYDTLVTSVARELGLDAKLLHAMIRVESGYDANAVSPKGATGLMQVIPATGARFGFRDLRDPHANLRAGATYLKWLLGEFDDDLTLALAAYNAGEGAVRKYRDQIPPYRETQAYVRQVLACYRGACSPPDDTRFDGEPRAAAQTAFRAPAASRASPRLTAGALLAKLGGLLLSTPEPRPR</sequence>
<gene>
    <name evidence="4" type="ORF">WS71_08215</name>
</gene>
<dbReference type="GO" id="GO:0000270">
    <property type="term" value="P:peptidoglycan metabolic process"/>
    <property type="evidence" value="ECO:0007669"/>
    <property type="project" value="InterPro"/>
</dbReference>
<protein>
    <submittedName>
        <fullName evidence="4">Peptidoglycan N-acetylmuramoylhydrolase</fullName>
    </submittedName>
</protein>
<dbReference type="PANTHER" id="PTHR37423:SF2">
    <property type="entry name" value="MEMBRANE-BOUND LYTIC MUREIN TRANSGLYCOSYLASE C"/>
    <property type="match status" value="1"/>
</dbReference>
<dbReference type="InterPro" id="IPR008258">
    <property type="entry name" value="Transglycosylase_SLT_dom_1"/>
</dbReference>
<dbReference type="SUPFAM" id="SSF53955">
    <property type="entry name" value="Lysozyme-like"/>
    <property type="match status" value="1"/>
</dbReference>
<dbReference type="PROSITE" id="PS00922">
    <property type="entry name" value="TRANSGLYCOSYLASE"/>
    <property type="match status" value="1"/>
</dbReference>
<dbReference type="GO" id="GO:0016787">
    <property type="term" value="F:hydrolase activity"/>
    <property type="evidence" value="ECO:0007669"/>
    <property type="project" value="UniProtKB-KW"/>
</dbReference>
<reference evidence="4 5" key="1">
    <citation type="submission" date="2015-12" db="EMBL/GenBank/DDBJ databases">
        <title>Diversity of Burkholderia near neighbor genomes.</title>
        <authorList>
            <person name="Sahl J."/>
            <person name="Wagner D."/>
            <person name="Keim P."/>
        </authorList>
    </citation>
    <scope>NUCLEOTIDE SEQUENCE [LARGE SCALE GENOMIC DNA]</scope>
    <source>
        <strain evidence="4 5">BDU8</strain>
    </source>
</reference>